<evidence type="ECO:0000313" key="15">
    <source>
        <dbReference type="Proteomes" id="UP000183945"/>
    </source>
</evidence>
<dbReference type="AlphaFoldDB" id="A0A1M5DSN5"/>
<dbReference type="RefSeq" id="WP_072877069.1">
    <property type="nucleotide sequence ID" value="NZ_FQVT01000002.1"/>
</dbReference>
<dbReference type="InterPro" id="IPR010917">
    <property type="entry name" value="TonB_rcpt_CS"/>
</dbReference>
<evidence type="ECO:0000256" key="5">
    <source>
        <dbReference type="ARBA" id="ARBA00022729"/>
    </source>
</evidence>
<dbReference type="STRING" id="1073325.SAMN05444483_10296"/>
<dbReference type="GO" id="GO:0015344">
    <property type="term" value="F:siderophore uptake transmembrane transporter activity"/>
    <property type="evidence" value="ECO:0007669"/>
    <property type="project" value="TreeGrafter"/>
</dbReference>
<dbReference type="EMBL" id="FQVT01000002">
    <property type="protein sequence ID" value="SHF69945.1"/>
    <property type="molecule type" value="Genomic_DNA"/>
</dbReference>
<evidence type="ECO:0000256" key="4">
    <source>
        <dbReference type="ARBA" id="ARBA00022692"/>
    </source>
</evidence>
<dbReference type="PANTHER" id="PTHR30069">
    <property type="entry name" value="TONB-DEPENDENT OUTER MEMBRANE RECEPTOR"/>
    <property type="match status" value="1"/>
</dbReference>
<dbReference type="InterPro" id="IPR000531">
    <property type="entry name" value="Beta-barrel_TonB"/>
</dbReference>
<keyword evidence="15" id="KW-1185">Reference proteome</keyword>
<feature type="domain" description="TonB-dependent receptor-like beta-barrel" evidence="12">
    <location>
        <begin position="344"/>
        <end position="774"/>
    </location>
</feature>
<feature type="domain" description="TonB-dependent receptor plug" evidence="13">
    <location>
        <begin position="114"/>
        <end position="220"/>
    </location>
</feature>
<keyword evidence="9 10" id="KW-0998">Cell outer membrane</keyword>
<evidence type="ECO:0000256" key="9">
    <source>
        <dbReference type="ARBA" id="ARBA00023237"/>
    </source>
</evidence>
<comment type="subcellular location">
    <subcellularLocation>
        <location evidence="1 10">Cell outer membrane</location>
        <topology evidence="1 10">Multi-pass membrane protein</topology>
    </subcellularLocation>
</comment>
<proteinExistence type="inferred from homology"/>
<keyword evidence="8 14" id="KW-0675">Receptor</keyword>
<protein>
    <submittedName>
        <fullName evidence="14">Hemoglobin/transferrin/lactoferrin receptor protein</fullName>
    </submittedName>
</protein>
<keyword evidence="2 10" id="KW-0813">Transport</keyword>
<evidence type="ECO:0000256" key="1">
    <source>
        <dbReference type="ARBA" id="ARBA00004571"/>
    </source>
</evidence>
<keyword evidence="6 11" id="KW-0798">TonB box</keyword>
<dbReference type="Proteomes" id="UP000183945">
    <property type="component" value="Unassembled WGS sequence"/>
</dbReference>
<evidence type="ECO:0000259" key="13">
    <source>
        <dbReference type="Pfam" id="PF07715"/>
    </source>
</evidence>
<dbReference type="Pfam" id="PF00593">
    <property type="entry name" value="TonB_dep_Rec_b-barrel"/>
    <property type="match status" value="1"/>
</dbReference>
<comment type="similarity">
    <text evidence="10 11">Belongs to the TonB-dependent receptor family.</text>
</comment>
<organism evidence="14 15">
    <name type="scientific">Salegentibacter echinorum</name>
    <dbReference type="NCBI Taxonomy" id="1073325"/>
    <lineage>
        <taxon>Bacteria</taxon>
        <taxon>Pseudomonadati</taxon>
        <taxon>Bacteroidota</taxon>
        <taxon>Flavobacteriia</taxon>
        <taxon>Flavobacteriales</taxon>
        <taxon>Flavobacteriaceae</taxon>
        <taxon>Salegentibacter</taxon>
    </lineage>
</organism>
<keyword evidence="7 10" id="KW-0472">Membrane</keyword>
<dbReference type="PROSITE" id="PS52016">
    <property type="entry name" value="TONB_DEPENDENT_REC_3"/>
    <property type="match status" value="1"/>
</dbReference>
<dbReference type="SUPFAM" id="SSF56935">
    <property type="entry name" value="Porins"/>
    <property type="match status" value="1"/>
</dbReference>
<keyword evidence="3 10" id="KW-1134">Transmembrane beta strand</keyword>
<evidence type="ECO:0000256" key="3">
    <source>
        <dbReference type="ARBA" id="ARBA00022452"/>
    </source>
</evidence>
<keyword evidence="5" id="KW-0732">Signal</keyword>
<sequence>MRIISGVFFLLFTVNMLHAQQIKVFTKTGHEPLPGVALHNALKTKGSITNLDGEVDISAFGPEEIIIFTHVNYAERRMSKAEILQEGSKVYLRSNENELEQVVLSVAKFKMERDEIPHKIISLSKSDIYLESPQTSADLLEGSGQVFVQKSQMGGGSPMIRGFSTNRLLISVDGVRMNTAIFRSGNLQNVISIDPLAVENTEVILGPGSMVYGSDAIGGVMNFYTLKPRFSFKESTAVSGNAYSRYSSANNEKTVHTDVNIGRENWAFLSSVTYSDFGDLKMGVHGPNEYLRTEYATRKNGEDIVMQNLDSRVQKPTGYEQLNLLQKIKYMPHKDWDLNLGLIYTSTSSFPRYDRLYRRKKGQLRVAEWYYGPQNWFMGNFKINKRGHAALYDKAQFTAAYQFFEESRHDRDFGKDWRYHTKEQVDAYSINFDFEKTFRESRLFYGVEYIYNKVHSAGNRENIITSEEDITPSRYPDASSWQSIAAYATYQWKIKENLSFQSGLRYNHILVDASFDDSLYDFPFQKAHINTGALTGGAGLNWQQNRFLGWRFNLSTAFRAPNIDDVGKVFDSEPGAVVVPNPNLDPEYAYNAELGVDWHPAEHIKITGAAFYTYLDDAMLRRDFSLDGKTEIEYQGEPSRVQAIQNAAYAQVYGFEAGVEVDLSVALRFSSKIAITKGEEEQQNGETAPVRHAAPTFGNTHLTWHKKRLKLDLFAEYNGQFDYEDLAPSQKGKPYLFASDKNGNPYSPSWYTLNLTGQYEVTKDLLATASLENITNQRYRTYSSGIAAAGRNLILSLKYQF</sequence>
<reference evidence="15" key="1">
    <citation type="submission" date="2016-11" db="EMBL/GenBank/DDBJ databases">
        <authorList>
            <person name="Varghese N."/>
            <person name="Submissions S."/>
        </authorList>
    </citation>
    <scope>NUCLEOTIDE SEQUENCE [LARGE SCALE GENOMIC DNA]</scope>
    <source>
        <strain evidence="15">DSM 24579</strain>
    </source>
</reference>
<dbReference type="InterPro" id="IPR012910">
    <property type="entry name" value="Plug_dom"/>
</dbReference>
<dbReference type="InterPro" id="IPR037066">
    <property type="entry name" value="Plug_dom_sf"/>
</dbReference>
<evidence type="ECO:0000256" key="11">
    <source>
        <dbReference type="RuleBase" id="RU003357"/>
    </source>
</evidence>
<evidence type="ECO:0000256" key="6">
    <source>
        <dbReference type="ARBA" id="ARBA00023077"/>
    </source>
</evidence>
<dbReference type="Gene3D" id="2.40.170.20">
    <property type="entry name" value="TonB-dependent receptor, beta-barrel domain"/>
    <property type="match status" value="1"/>
</dbReference>
<dbReference type="GO" id="GO:0044718">
    <property type="term" value="P:siderophore transmembrane transport"/>
    <property type="evidence" value="ECO:0007669"/>
    <property type="project" value="TreeGrafter"/>
</dbReference>
<evidence type="ECO:0000256" key="2">
    <source>
        <dbReference type="ARBA" id="ARBA00022448"/>
    </source>
</evidence>
<dbReference type="InterPro" id="IPR039426">
    <property type="entry name" value="TonB-dep_rcpt-like"/>
</dbReference>
<keyword evidence="4 10" id="KW-0812">Transmembrane</keyword>
<dbReference type="Gene3D" id="2.170.130.10">
    <property type="entry name" value="TonB-dependent receptor, plug domain"/>
    <property type="match status" value="1"/>
</dbReference>
<evidence type="ECO:0000259" key="12">
    <source>
        <dbReference type="Pfam" id="PF00593"/>
    </source>
</evidence>
<dbReference type="PANTHER" id="PTHR30069:SF29">
    <property type="entry name" value="HEMOGLOBIN AND HEMOGLOBIN-HAPTOGLOBIN-BINDING PROTEIN 1-RELATED"/>
    <property type="match status" value="1"/>
</dbReference>
<dbReference type="GO" id="GO:0009279">
    <property type="term" value="C:cell outer membrane"/>
    <property type="evidence" value="ECO:0007669"/>
    <property type="project" value="UniProtKB-SubCell"/>
</dbReference>
<evidence type="ECO:0000313" key="14">
    <source>
        <dbReference type="EMBL" id="SHF69945.1"/>
    </source>
</evidence>
<dbReference type="InterPro" id="IPR036942">
    <property type="entry name" value="Beta-barrel_TonB_sf"/>
</dbReference>
<evidence type="ECO:0000256" key="7">
    <source>
        <dbReference type="ARBA" id="ARBA00023136"/>
    </source>
</evidence>
<evidence type="ECO:0000256" key="10">
    <source>
        <dbReference type="PROSITE-ProRule" id="PRU01360"/>
    </source>
</evidence>
<dbReference type="OrthoDB" id="9764669at2"/>
<evidence type="ECO:0000256" key="8">
    <source>
        <dbReference type="ARBA" id="ARBA00023170"/>
    </source>
</evidence>
<name>A0A1M5DSN5_SALEC</name>
<dbReference type="PROSITE" id="PS01156">
    <property type="entry name" value="TONB_DEPENDENT_REC_2"/>
    <property type="match status" value="1"/>
</dbReference>
<dbReference type="CDD" id="cd01347">
    <property type="entry name" value="ligand_gated_channel"/>
    <property type="match status" value="1"/>
</dbReference>
<accession>A0A1M5DSN5</accession>
<gene>
    <name evidence="14" type="ORF">SAMN05444483_10296</name>
</gene>
<dbReference type="Pfam" id="PF07715">
    <property type="entry name" value="Plug"/>
    <property type="match status" value="1"/>
</dbReference>